<comment type="caution">
    <text evidence="2">The sequence shown here is derived from an EMBL/GenBank/DDBJ whole genome shotgun (WGS) entry which is preliminary data.</text>
</comment>
<feature type="transmembrane region" description="Helical" evidence="1">
    <location>
        <begin position="233"/>
        <end position="251"/>
    </location>
</feature>
<keyword evidence="1" id="KW-1133">Transmembrane helix</keyword>
<proteinExistence type="predicted"/>
<feature type="transmembrane region" description="Helical" evidence="1">
    <location>
        <begin position="72"/>
        <end position="91"/>
    </location>
</feature>
<evidence type="ECO:0000256" key="1">
    <source>
        <dbReference type="SAM" id="Phobius"/>
    </source>
</evidence>
<keyword evidence="1" id="KW-0812">Transmembrane</keyword>
<feature type="transmembrane region" description="Helical" evidence="1">
    <location>
        <begin position="46"/>
        <end position="66"/>
    </location>
</feature>
<name>A0A6I2UEC0_9FIRM</name>
<accession>A0A6I2UEC0</accession>
<keyword evidence="1" id="KW-0472">Membrane</keyword>
<keyword evidence="3" id="KW-1185">Reference proteome</keyword>
<reference evidence="2 3" key="1">
    <citation type="submission" date="2019-08" db="EMBL/GenBank/DDBJ databases">
        <title>In-depth cultivation of the pig gut microbiome towards novel bacterial diversity and tailored functional studies.</title>
        <authorList>
            <person name="Wylensek D."/>
            <person name="Hitch T.C.A."/>
            <person name="Clavel T."/>
        </authorList>
    </citation>
    <scope>NUCLEOTIDE SEQUENCE [LARGE SCALE GENOMIC DNA]</scope>
    <source>
        <strain evidence="2 3">WCA-693-APC-5D-A</strain>
    </source>
</reference>
<feature type="transmembrane region" description="Helical" evidence="1">
    <location>
        <begin position="171"/>
        <end position="191"/>
    </location>
</feature>
<evidence type="ECO:0000313" key="2">
    <source>
        <dbReference type="EMBL" id="MSU09057.1"/>
    </source>
</evidence>
<sequence>MWIWYFFMVFMSNKLHEWREKCVVLMGAFNRFKNQLQVELVRLKNIVFSNFSVYCIVLGLCVFVQNSISKSLIMPCLAFLFLNLMVLWFLYRMYSENSKLDALISFMILISYSFVLIQNFPLWLKSAVELDNIFGLLLFISMGIIYPYFWLYHVVARMSDEHPAWSFCRVLFWYEYVLFVQISVLCILGVFDECYWANNTFAIDSTKDIVRYICVALEKMDISKLSIHADEGIGVFGHYCVLLAGLALKNVPKYRKEMLQGAK</sequence>
<dbReference type="GeneID" id="96778991"/>
<organism evidence="2 3">
    <name type="scientific">Anaerovibrio slackiae</name>
    <dbReference type="NCBI Taxonomy" id="2652309"/>
    <lineage>
        <taxon>Bacteria</taxon>
        <taxon>Bacillati</taxon>
        <taxon>Bacillota</taxon>
        <taxon>Negativicutes</taxon>
        <taxon>Selenomonadales</taxon>
        <taxon>Selenomonadaceae</taxon>
        <taxon>Anaerovibrio</taxon>
    </lineage>
</organism>
<feature type="transmembrane region" description="Helical" evidence="1">
    <location>
        <begin position="103"/>
        <end position="121"/>
    </location>
</feature>
<dbReference type="EMBL" id="VUNR01000016">
    <property type="protein sequence ID" value="MSU09057.1"/>
    <property type="molecule type" value="Genomic_DNA"/>
</dbReference>
<gene>
    <name evidence="2" type="ORF">FYJ84_08680</name>
</gene>
<feature type="transmembrane region" description="Helical" evidence="1">
    <location>
        <begin position="133"/>
        <end position="151"/>
    </location>
</feature>
<dbReference type="RefSeq" id="WP_154407226.1">
    <property type="nucleotide sequence ID" value="NZ_VUNR01000016.1"/>
</dbReference>
<dbReference type="AlphaFoldDB" id="A0A6I2UEC0"/>
<evidence type="ECO:0000313" key="3">
    <source>
        <dbReference type="Proteomes" id="UP000433181"/>
    </source>
</evidence>
<protein>
    <submittedName>
        <fullName evidence="2">Uncharacterized protein</fullName>
    </submittedName>
</protein>
<dbReference type="Proteomes" id="UP000433181">
    <property type="component" value="Unassembled WGS sequence"/>
</dbReference>